<evidence type="ECO:0000313" key="2">
    <source>
        <dbReference type="Proteomes" id="UP000269208"/>
    </source>
</evidence>
<name>A0A3S4LX39_SALET</name>
<dbReference type="Proteomes" id="UP000269208">
    <property type="component" value="Chromosome"/>
</dbReference>
<gene>
    <name evidence="1" type="ORF">NCTC6754_05037</name>
</gene>
<dbReference type="AlphaFoldDB" id="A0A3S4LX39"/>
<dbReference type="EMBL" id="LR134190">
    <property type="protein sequence ID" value="VEB57726.1"/>
    <property type="molecule type" value="Genomic_DNA"/>
</dbReference>
<sequence>MARRYFFFQGYHPFARAGCRHGVLYAAHKARSLLPHQLLVNFEHRFTFGGVHQKNLYLRL</sequence>
<protein>
    <submittedName>
        <fullName evidence="1">Uncharacterized protein</fullName>
    </submittedName>
</protein>
<organism evidence="1 2">
    <name type="scientific">Salmonella enterica I</name>
    <dbReference type="NCBI Taxonomy" id="59201"/>
    <lineage>
        <taxon>Bacteria</taxon>
        <taxon>Pseudomonadati</taxon>
        <taxon>Pseudomonadota</taxon>
        <taxon>Gammaproteobacteria</taxon>
        <taxon>Enterobacterales</taxon>
        <taxon>Enterobacteriaceae</taxon>
        <taxon>Salmonella</taxon>
    </lineage>
</organism>
<proteinExistence type="predicted"/>
<reference evidence="1 2" key="1">
    <citation type="submission" date="2018-12" db="EMBL/GenBank/DDBJ databases">
        <authorList>
            <consortium name="Pathogen Informatics"/>
        </authorList>
    </citation>
    <scope>NUCLEOTIDE SEQUENCE [LARGE SCALE GENOMIC DNA]</scope>
    <source>
        <strain evidence="1 2">NCTC6754</strain>
    </source>
</reference>
<accession>A0A3S4LX39</accession>
<evidence type="ECO:0000313" key="1">
    <source>
        <dbReference type="EMBL" id="VEB57726.1"/>
    </source>
</evidence>